<name>A0A1R4GDV2_9GAMM</name>
<dbReference type="AlphaFoldDB" id="A0A1R4GDV2"/>
<evidence type="ECO:0000256" key="3">
    <source>
        <dbReference type="ARBA" id="ARBA00022490"/>
    </source>
</evidence>
<dbReference type="STRING" id="1945521.A1232T_00292"/>
<dbReference type="PANTHER" id="PTHR38025">
    <property type="entry name" value="TRP OPERON REPRESSOR"/>
    <property type="match status" value="1"/>
</dbReference>
<dbReference type="OrthoDB" id="5704033at2"/>
<dbReference type="Gene3D" id="1.10.1270.10">
    <property type="entry name" value="TrpR-like"/>
    <property type="match status" value="1"/>
</dbReference>
<dbReference type="GO" id="GO:0043565">
    <property type="term" value="F:sequence-specific DNA binding"/>
    <property type="evidence" value="ECO:0007669"/>
    <property type="project" value="InterPro"/>
</dbReference>
<evidence type="ECO:0000256" key="6">
    <source>
        <dbReference type="ARBA" id="ARBA00023125"/>
    </source>
</evidence>
<dbReference type="SUPFAM" id="SSF48295">
    <property type="entry name" value="TrpR-like"/>
    <property type="match status" value="1"/>
</dbReference>
<dbReference type="GO" id="GO:0003700">
    <property type="term" value="F:DNA-binding transcription factor activity"/>
    <property type="evidence" value="ECO:0007669"/>
    <property type="project" value="InterPro"/>
</dbReference>
<dbReference type="InterPro" id="IPR000831">
    <property type="entry name" value="Trp_repress"/>
</dbReference>
<evidence type="ECO:0000256" key="2">
    <source>
        <dbReference type="ARBA" id="ARBA00007027"/>
    </source>
</evidence>
<evidence type="ECO:0000256" key="4">
    <source>
        <dbReference type="ARBA" id="ARBA00022491"/>
    </source>
</evidence>
<dbReference type="InterPro" id="IPR038116">
    <property type="entry name" value="TrpR-like_sf"/>
</dbReference>
<evidence type="ECO:0000313" key="9">
    <source>
        <dbReference type="Proteomes" id="UP000188357"/>
    </source>
</evidence>
<dbReference type="GO" id="GO:0005737">
    <property type="term" value="C:cytoplasm"/>
    <property type="evidence" value="ECO:0007669"/>
    <property type="project" value="UniProtKB-SubCell"/>
</dbReference>
<dbReference type="PANTHER" id="PTHR38025:SF1">
    <property type="entry name" value="TRP OPERON REPRESSOR"/>
    <property type="match status" value="1"/>
</dbReference>
<sequence>MTHNPMTNNTKDAYQSLVQHLTELTDSQEVDAILAALLTDKELQDIANRVRIFDLLQQGITQRAISQQLGVGIATVSRGAKALQQQEEAINKLLQVHRR</sequence>
<accession>A0A1R4GDV2</accession>
<dbReference type="Pfam" id="PF01371">
    <property type="entry name" value="Trp_repressor"/>
    <property type="match status" value="1"/>
</dbReference>
<keyword evidence="5" id="KW-0805">Transcription regulation</keyword>
<dbReference type="InterPro" id="IPR013335">
    <property type="entry name" value="Trp_repress_bac"/>
</dbReference>
<dbReference type="EMBL" id="FUGE01000051">
    <property type="protein sequence ID" value="SJM66347.1"/>
    <property type="molecule type" value="Genomic_DNA"/>
</dbReference>
<keyword evidence="4" id="KW-0678">Repressor</keyword>
<dbReference type="Proteomes" id="UP000188357">
    <property type="component" value="Unassembled WGS sequence"/>
</dbReference>
<evidence type="ECO:0000256" key="5">
    <source>
        <dbReference type="ARBA" id="ARBA00023015"/>
    </source>
</evidence>
<proteinExistence type="inferred from homology"/>
<protein>
    <submittedName>
        <fullName evidence="8">Trp operon repressor</fullName>
    </submittedName>
</protein>
<evidence type="ECO:0000313" key="8">
    <source>
        <dbReference type="EMBL" id="SJM66347.1"/>
    </source>
</evidence>
<keyword evidence="9" id="KW-1185">Reference proteome</keyword>
<evidence type="ECO:0000256" key="1">
    <source>
        <dbReference type="ARBA" id="ARBA00004496"/>
    </source>
</evidence>
<organism evidence="8 9">
    <name type="scientific">Psychrobacter piechaudii</name>
    <dbReference type="NCBI Taxonomy" id="1945521"/>
    <lineage>
        <taxon>Bacteria</taxon>
        <taxon>Pseudomonadati</taxon>
        <taxon>Pseudomonadota</taxon>
        <taxon>Gammaproteobacteria</taxon>
        <taxon>Moraxellales</taxon>
        <taxon>Moraxellaceae</taxon>
        <taxon>Psychrobacter</taxon>
    </lineage>
</organism>
<gene>
    <name evidence="8" type="ORF">A1232T_00292</name>
</gene>
<comment type="similarity">
    <text evidence="2">Belongs to the TrpR family.</text>
</comment>
<keyword evidence="3" id="KW-0963">Cytoplasm</keyword>
<comment type="subcellular location">
    <subcellularLocation>
        <location evidence="1">Cytoplasm</location>
    </subcellularLocation>
</comment>
<evidence type="ECO:0000256" key="7">
    <source>
        <dbReference type="ARBA" id="ARBA00023163"/>
    </source>
</evidence>
<reference evidence="8 9" key="1">
    <citation type="submission" date="2017-02" db="EMBL/GenBank/DDBJ databases">
        <authorList>
            <person name="Peterson S.W."/>
        </authorList>
    </citation>
    <scope>NUCLEOTIDE SEQUENCE [LARGE SCALE GENOMIC DNA]</scope>
    <source>
        <strain evidence="8">Psychrobacter_piechaudii</strain>
    </source>
</reference>
<keyword evidence="6" id="KW-0238">DNA-binding</keyword>
<keyword evidence="7" id="KW-0804">Transcription</keyword>
<dbReference type="InterPro" id="IPR010921">
    <property type="entry name" value="Trp_repressor/repl_initiator"/>
</dbReference>